<keyword evidence="7" id="KW-1185">Reference proteome</keyword>
<feature type="domain" description="GGDEF" evidence="5">
    <location>
        <begin position="287"/>
        <end position="416"/>
    </location>
</feature>
<dbReference type="InterPro" id="IPR043128">
    <property type="entry name" value="Rev_trsase/Diguanyl_cyclase"/>
</dbReference>
<dbReference type="FunFam" id="3.30.70.270:FF:000001">
    <property type="entry name" value="Diguanylate cyclase domain protein"/>
    <property type="match status" value="1"/>
</dbReference>
<accession>A0A975B8Z1</accession>
<evidence type="ECO:0000256" key="3">
    <source>
        <dbReference type="PROSITE-ProRule" id="PRU00169"/>
    </source>
</evidence>
<evidence type="ECO:0000313" key="7">
    <source>
        <dbReference type="Proteomes" id="UP000663720"/>
    </source>
</evidence>
<name>A0A975B8Z1_9BACT</name>
<dbReference type="SMART" id="SM00448">
    <property type="entry name" value="REC"/>
    <property type="match status" value="2"/>
</dbReference>
<dbReference type="PANTHER" id="PTHR45138:SF9">
    <property type="entry name" value="DIGUANYLATE CYCLASE DGCM-RELATED"/>
    <property type="match status" value="1"/>
</dbReference>
<dbReference type="Gene3D" id="3.30.70.270">
    <property type="match status" value="1"/>
</dbReference>
<dbReference type="InterPro" id="IPR029787">
    <property type="entry name" value="Nucleotide_cyclase"/>
</dbReference>
<proteinExistence type="predicted"/>
<evidence type="ECO:0000256" key="2">
    <source>
        <dbReference type="ARBA" id="ARBA00034247"/>
    </source>
</evidence>
<dbReference type="NCBIfam" id="TIGR00254">
    <property type="entry name" value="GGDEF"/>
    <property type="match status" value="1"/>
</dbReference>
<evidence type="ECO:0000259" key="4">
    <source>
        <dbReference type="PROSITE" id="PS50110"/>
    </source>
</evidence>
<dbReference type="SMART" id="SM00267">
    <property type="entry name" value="GGDEF"/>
    <property type="match status" value="1"/>
</dbReference>
<dbReference type="GO" id="GO:0043709">
    <property type="term" value="P:cell adhesion involved in single-species biofilm formation"/>
    <property type="evidence" value="ECO:0007669"/>
    <property type="project" value="TreeGrafter"/>
</dbReference>
<gene>
    <name evidence="6" type="ORF">dnl_35150</name>
</gene>
<feature type="domain" description="Response regulatory" evidence="4">
    <location>
        <begin position="126"/>
        <end position="243"/>
    </location>
</feature>
<dbReference type="Proteomes" id="UP000663720">
    <property type="component" value="Chromosome"/>
</dbReference>
<dbReference type="CDD" id="cd01949">
    <property type="entry name" value="GGDEF"/>
    <property type="match status" value="1"/>
</dbReference>
<feature type="modified residue" description="4-aspartylphosphate" evidence="3">
    <location>
        <position position="55"/>
    </location>
</feature>
<evidence type="ECO:0000259" key="5">
    <source>
        <dbReference type="PROSITE" id="PS50887"/>
    </source>
</evidence>
<sequence length="416" mass="47387">MQSVLIVEDSIFFGVLLKNKLEKETNFKAVWCRSMSEAVKTIEQADTHFFAAILDYNLPDAPEGEIIDAVIGKGVPAIVFTGIISEKVRSLVWSKKVVDYALKDDSQSINYIVTMLKRLKKNINTKVMVVEDSLFFKKVLKDLLEIHHYTVFIANNGQEALKLLDENPDIKMVITDYHMPLMDGFTLTQKIREQYGKDRLAIIGISSEGDNVMGARFIKSGANDFIIKQTFLTEEFYCRVTQNIETLEHIQMVREAAIKDFLTGLYNRRYFFDMGKKLFASSRRDNLSILCCMIDIDHFKKVNDTYGHDAGDIVLKEVSLILKNRMRETDIVARIGGEEFCILAVNMDQKEAANIFDDLRKKIEQNQVDIGNKQIKVTISMGLNINSGNSLDEMVNRADTFLFQAKKQGRNQIVSG</sequence>
<dbReference type="GO" id="GO:0052621">
    <property type="term" value="F:diguanylate cyclase activity"/>
    <property type="evidence" value="ECO:0007669"/>
    <property type="project" value="UniProtKB-EC"/>
</dbReference>
<comment type="catalytic activity">
    <reaction evidence="2">
        <text>2 GTP = 3',3'-c-di-GMP + 2 diphosphate</text>
        <dbReference type="Rhea" id="RHEA:24898"/>
        <dbReference type="ChEBI" id="CHEBI:33019"/>
        <dbReference type="ChEBI" id="CHEBI:37565"/>
        <dbReference type="ChEBI" id="CHEBI:58805"/>
        <dbReference type="EC" id="2.7.7.65"/>
    </reaction>
</comment>
<dbReference type="InterPro" id="IPR001789">
    <property type="entry name" value="Sig_transdc_resp-reg_receiver"/>
</dbReference>
<protein>
    <recommendedName>
        <fullName evidence="1">diguanylate cyclase</fullName>
        <ecNumber evidence="1">2.7.7.65</ecNumber>
    </recommendedName>
</protein>
<dbReference type="CDD" id="cd17544">
    <property type="entry name" value="REC_2_GGDEF"/>
    <property type="match status" value="1"/>
</dbReference>
<dbReference type="Gene3D" id="3.40.50.2300">
    <property type="match status" value="2"/>
</dbReference>
<dbReference type="GO" id="GO:0000160">
    <property type="term" value="P:phosphorelay signal transduction system"/>
    <property type="evidence" value="ECO:0007669"/>
    <property type="project" value="InterPro"/>
</dbReference>
<dbReference type="Pfam" id="PF00072">
    <property type="entry name" value="Response_reg"/>
    <property type="match status" value="1"/>
</dbReference>
<dbReference type="PANTHER" id="PTHR45138">
    <property type="entry name" value="REGULATORY COMPONENTS OF SENSORY TRANSDUCTION SYSTEM"/>
    <property type="match status" value="1"/>
</dbReference>
<evidence type="ECO:0000256" key="1">
    <source>
        <dbReference type="ARBA" id="ARBA00012528"/>
    </source>
</evidence>
<dbReference type="SUPFAM" id="SSF52172">
    <property type="entry name" value="CheY-like"/>
    <property type="match status" value="2"/>
</dbReference>
<dbReference type="EC" id="2.7.7.65" evidence="1"/>
<dbReference type="PROSITE" id="PS50887">
    <property type="entry name" value="GGDEF"/>
    <property type="match status" value="1"/>
</dbReference>
<dbReference type="PROSITE" id="PS50110">
    <property type="entry name" value="RESPONSE_REGULATORY"/>
    <property type="match status" value="2"/>
</dbReference>
<dbReference type="Pfam" id="PF00990">
    <property type="entry name" value="GGDEF"/>
    <property type="match status" value="1"/>
</dbReference>
<organism evidence="6 7">
    <name type="scientific">Desulfonema limicola</name>
    <dbReference type="NCBI Taxonomy" id="45656"/>
    <lineage>
        <taxon>Bacteria</taxon>
        <taxon>Pseudomonadati</taxon>
        <taxon>Thermodesulfobacteriota</taxon>
        <taxon>Desulfobacteria</taxon>
        <taxon>Desulfobacterales</taxon>
        <taxon>Desulfococcaceae</taxon>
        <taxon>Desulfonema</taxon>
    </lineage>
</organism>
<dbReference type="GO" id="GO:0005886">
    <property type="term" value="C:plasma membrane"/>
    <property type="evidence" value="ECO:0007669"/>
    <property type="project" value="TreeGrafter"/>
</dbReference>
<feature type="modified residue" description="4-aspartylphosphate" evidence="3">
    <location>
        <position position="176"/>
    </location>
</feature>
<feature type="domain" description="Response regulatory" evidence="4">
    <location>
        <begin position="3"/>
        <end position="118"/>
    </location>
</feature>
<dbReference type="KEGG" id="dli:dnl_35150"/>
<dbReference type="InterPro" id="IPR000160">
    <property type="entry name" value="GGDEF_dom"/>
</dbReference>
<keyword evidence="3" id="KW-0597">Phosphoprotein</keyword>
<dbReference type="InterPro" id="IPR011006">
    <property type="entry name" value="CheY-like_superfamily"/>
</dbReference>
<dbReference type="InterPro" id="IPR050469">
    <property type="entry name" value="Diguanylate_Cyclase"/>
</dbReference>
<dbReference type="GO" id="GO:1902201">
    <property type="term" value="P:negative regulation of bacterial-type flagellum-dependent cell motility"/>
    <property type="evidence" value="ECO:0007669"/>
    <property type="project" value="TreeGrafter"/>
</dbReference>
<dbReference type="RefSeq" id="WP_207687253.1">
    <property type="nucleotide sequence ID" value="NZ_CP061799.1"/>
</dbReference>
<evidence type="ECO:0000313" key="6">
    <source>
        <dbReference type="EMBL" id="QTA81184.1"/>
    </source>
</evidence>
<reference evidence="6" key="1">
    <citation type="journal article" date="2021" name="Microb. Physiol.">
        <title>Proteogenomic Insights into the Physiology of Marine, Sulfate-Reducing, Filamentous Desulfonema limicola and Desulfonema magnum.</title>
        <authorList>
            <person name="Schnaars V."/>
            <person name="Wohlbrand L."/>
            <person name="Scheve S."/>
            <person name="Hinrichs C."/>
            <person name="Reinhardt R."/>
            <person name="Rabus R."/>
        </authorList>
    </citation>
    <scope>NUCLEOTIDE SEQUENCE</scope>
    <source>
        <strain evidence="6">5ac10</strain>
    </source>
</reference>
<dbReference type="EMBL" id="CP061799">
    <property type="protein sequence ID" value="QTA81184.1"/>
    <property type="molecule type" value="Genomic_DNA"/>
</dbReference>
<dbReference type="SUPFAM" id="SSF55073">
    <property type="entry name" value="Nucleotide cyclase"/>
    <property type="match status" value="1"/>
</dbReference>
<dbReference type="AlphaFoldDB" id="A0A975B8Z1"/>